<feature type="region of interest" description="Disordered" evidence="4">
    <location>
        <begin position="277"/>
        <end position="299"/>
    </location>
</feature>
<evidence type="ECO:0000256" key="4">
    <source>
        <dbReference type="SAM" id="MobiDB-lite"/>
    </source>
</evidence>
<gene>
    <name evidence="6" type="ORF">I306_01119</name>
</gene>
<evidence type="ECO:0000313" key="7">
    <source>
        <dbReference type="Proteomes" id="UP000054272"/>
    </source>
</evidence>
<dbReference type="PANTHER" id="PTHR10293:SF73">
    <property type="entry name" value="GLUTAREDOXIN-3"/>
    <property type="match status" value="1"/>
</dbReference>
<dbReference type="Pfam" id="PF00462">
    <property type="entry name" value="Glutaredoxin"/>
    <property type="match status" value="1"/>
</dbReference>
<feature type="domain" description="Glutaredoxin" evidence="5">
    <location>
        <begin position="316"/>
        <end position="380"/>
    </location>
</feature>
<sequence length="408" mass="43764">MNSTPTPTRQPDADNPNPNGANRANGRQPLAAHSSGFAGKSPFPAPPSRFTPRTPAQFLSVSPTNTDVSAIAHPSYLLPTPPSSTISLPSPDPASSNDRLVMINHINRIKSLGSHSNSLGNIKIPLSSRSASISLSLSSRGLATPTSSSIIRNIPNMPSPLDKLDYLHNIPPSPPISANADPGQLLVMSQMPNPDIDSPIGSPFVNLNLQTSSSSKRKPGVGVVIFDSPPRRRVSVNSHGPRRGSTLAIEWGHTLLARHSGADASLLHSLLTQHASPSAPLSTSSAQPQAPAAAQRPRTEAEIVARCHELMNKHKVVLFMKGNPTAPKCGFSRQTVGLLREQGVEFAWFDIFSDEDVRQGLKKVNDWPTFPQIIVNGELVGGLDILREMIENGEWQELMDSIEEGKAE</sequence>
<proteinExistence type="predicted"/>
<keyword evidence="7" id="KW-1185">Reference proteome</keyword>
<dbReference type="PROSITE" id="PS51354">
    <property type="entry name" value="GLUTAREDOXIN_2"/>
    <property type="match status" value="1"/>
</dbReference>
<dbReference type="CDD" id="cd03028">
    <property type="entry name" value="GRX_PICOT_like"/>
    <property type="match status" value="1"/>
</dbReference>
<evidence type="ECO:0000256" key="1">
    <source>
        <dbReference type="ARBA" id="ARBA00022723"/>
    </source>
</evidence>
<name>A0ABR5C1L0_9TREE</name>
<reference evidence="6 7" key="1">
    <citation type="submission" date="2015-01" db="EMBL/GenBank/DDBJ databases">
        <title>The Genome Sequence of Cryptococcus gattii EJB2.</title>
        <authorList>
            <consortium name="The Broad Institute Genomics Platform"/>
            <person name="Cuomo C."/>
            <person name="Litvintseva A."/>
            <person name="Chen Y."/>
            <person name="Heitman J."/>
            <person name="Sun S."/>
            <person name="Springer D."/>
            <person name="Dromer F."/>
            <person name="Young S."/>
            <person name="Zeng Q."/>
            <person name="Gargeya S."/>
            <person name="Abouelleil A."/>
            <person name="Alvarado L."/>
            <person name="Chapman S.B."/>
            <person name="Gainer-Dewar J."/>
            <person name="Goldberg J."/>
            <person name="Griggs A."/>
            <person name="Gujja S."/>
            <person name="Hansen M."/>
            <person name="Howarth C."/>
            <person name="Imamovic A."/>
            <person name="Larimer J."/>
            <person name="Murphy C."/>
            <person name="Naylor J."/>
            <person name="Pearson M."/>
            <person name="Priest M."/>
            <person name="Roberts A."/>
            <person name="Saif S."/>
            <person name="Shea T."/>
            <person name="Sykes S."/>
            <person name="Wortman J."/>
            <person name="Nusbaum C."/>
            <person name="Birren B."/>
        </authorList>
    </citation>
    <scope>NUCLEOTIDE SEQUENCE [LARGE SCALE GENOMIC DNA]</scope>
    <source>
        <strain evidence="6 7">EJB2</strain>
    </source>
</reference>
<keyword evidence="1" id="KW-0479">Metal-binding</keyword>
<keyword evidence="2" id="KW-0408">Iron</keyword>
<evidence type="ECO:0000256" key="3">
    <source>
        <dbReference type="ARBA" id="ARBA00023014"/>
    </source>
</evidence>
<evidence type="ECO:0000313" key="6">
    <source>
        <dbReference type="EMBL" id="KIR81809.1"/>
    </source>
</evidence>
<organism evidence="6 7">
    <name type="scientific">Cryptococcus gattii EJB2</name>
    <dbReference type="NCBI Taxonomy" id="1296103"/>
    <lineage>
        <taxon>Eukaryota</taxon>
        <taxon>Fungi</taxon>
        <taxon>Dikarya</taxon>
        <taxon>Basidiomycota</taxon>
        <taxon>Agaricomycotina</taxon>
        <taxon>Tremellomycetes</taxon>
        <taxon>Tremellales</taxon>
        <taxon>Cryptococcaceae</taxon>
        <taxon>Cryptococcus</taxon>
        <taxon>Cryptococcus gattii species complex</taxon>
    </lineage>
</organism>
<keyword evidence="3" id="KW-0411">Iron-sulfur</keyword>
<evidence type="ECO:0000259" key="5">
    <source>
        <dbReference type="Pfam" id="PF00462"/>
    </source>
</evidence>
<dbReference type="Proteomes" id="UP000054272">
    <property type="component" value="Unassembled WGS sequence"/>
</dbReference>
<feature type="compositionally biased region" description="Low complexity" evidence="4">
    <location>
        <begin position="277"/>
        <end position="296"/>
    </location>
</feature>
<feature type="region of interest" description="Disordered" evidence="4">
    <location>
        <begin position="1"/>
        <end position="61"/>
    </location>
</feature>
<dbReference type="EMBL" id="KN848586">
    <property type="protein sequence ID" value="KIR81809.1"/>
    <property type="molecule type" value="Genomic_DNA"/>
</dbReference>
<dbReference type="PANTHER" id="PTHR10293">
    <property type="entry name" value="GLUTAREDOXIN FAMILY MEMBER"/>
    <property type="match status" value="1"/>
</dbReference>
<dbReference type="InterPro" id="IPR004480">
    <property type="entry name" value="Monothiol_GRX-rel"/>
</dbReference>
<dbReference type="Gene3D" id="3.40.30.10">
    <property type="entry name" value="Glutaredoxin"/>
    <property type="match status" value="1"/>
</dbReference>
<accession>A0ABR5C1L0</accession>
<dbReference type="InterPro" id="IPR036249">
    <property type="entry name" value="Thioredoxin-like_sf"/>
</dbReference>
<evidence type="ECO:0000256" key="2">
    <source>
        <dbReference type="ARBA" id="ARBA00023004"/>
    </source>
</evidence>
<feature type="compositionally biased region" description="Low complexity" evidence="4">
    <location>
        <begin position="13"/>
        <end position="27"/>
    </location>
</feature>
<dbReference type="InterPro" id="IPR033658">
    <property type="entry name" value="GRX_PICOT-like"/>
</dbReference>
<dbReference type="SUPFAM" id="SSF52833">
    <property type="entry name" value="Thioredoxin-like"/>
    <property type="match status" value="1"/>
</dbReference>
<protein>
    <submittedName>
        <fullName evidence="6">Grx4 family monothiol glutaredoxin</fullName>
    </submittedName>
</protein>
<dbReference type="InterPro" id="IPR002109">
    <property type="entry name" value="Glutaredoxin"/>
</dbReference>